<dbReference type="RefSeq" id="YP_240139.1">
    <property type="nucleotide sequence ID" value="NC_007055.1"/>
</dbReference>
<reference evidence="2 3" key="1">
    <citation type="journal article" date="2005" name="Proc. Natl. Acad. Sci. U.S.A.">
        <title>The complete genomes and proteomes of 27 Staphylococcus aureus bacteriophages.</title>
        <authorList>
            <person name="Kwan T."/>
            <person name="Liu J."/>
            <person name="Dubow M."/>
            <person name="Gros P."/>
            <person name="Pelletier J."/>
        </authorList>
    </citation>
    <scope>NUCLEOTIDE SEQUENCE</scope>
</reference>
<dbReference type="Pfam" id="PF09643">
    <property type="entry name" value="YopX"/>
    <property type="match status" value="1"/>
</dbReference>
<keyword evidence="3" id="KW-1185">Reference proteome</keyword>
<evidence type="ECO:0000313" key="2">
    <source>
        <dbReference type="EMBL" id="AAX91288.1"/>
    </source>
</evidence>
<dbReference type="NCBIfam" id="TIGR01671">
    <property type="entry name" value="phage_TIGR01671"/>
    <property type="match status" value="1"/>
</dbReference>
<proteinExistence type="predicted"/>
<name>Q4ZC87_9CAUD</name>
<dbReference type="GeneID" id="5133097"/>
<dbReference type="InterPro" id="IPR023385">
    <property type="entry name" value="YopX-like_C"/>
</dbReference>
<dbReference type="SUPFAM" id="SSF159006">
    <property type="entry name" value="YopX-like"/>
    <property type="match status" value="1"/>
</dbReference>
<dbReference type="Gene3D" id="2.30.30.290">
    <property type="entry name" value="YopX-like domains"/>
    <property type="match status" value="1"/>
</dbReference>
<organism evidence="2 3">
    <name type="scientific">Staphylococcus phage 37</name>
    <dbReference type="NCBI Taxonomy" id="2936813"/>
    <lineage>
        <taxon>Viruses</taxon>
        <taxon>Duplodnaviria</taxon>
        <taxon>Heunggongvirae</taxon>
        <taxon>Uroviricota</taxon>
        <taxon>Caudoviricetes</taxon>
        <taxon>Azeredovirinae</taxon>
        <taxon>Phietavirus</taxon>
        <taxon>Phietavirus pv37</taxon>
    </lineage>
</organism>
<dbReference type="InterPro" id="IPR019096">
    <property type="entry name" value="YopX_protein"/>
</dbReference>
<dbReference type="KEGG" id="vg:5133097"/>
<accession>Q4ZC87</accession>
<evidence type="ECO:0000259" key="1">
    <source>
        <dbReference type="Pfam" id="PF09643"/>
    </source>
</evidence>
<dbReference type="InterPro" id="IPR010024">
    <property type="entry name" value="CHP16711"/>
</dbReference>
<dbReference type="EMBL" id="AY954958">
    <property type="protein sequence ID" value="AAX91288.1"/>
    <property type="molecule type" value="Genomic_DNA"/>
</dbReference>
<protein>
    <submittedName>
        <fullName evidence="2">ORF027</fullName>
    </submittedName>
</protein>
<sequence>MKPKFRAWDSLENKMRYDIGVIEFNAFDKNVSALAFNHHLDDTGYGEIDNSQSEYFAALCFKLMQYTGLKDKNGREIYEGDVVKVLVQDVEPKIMEDKTYIGVVVYKQGTFDIKDLKNTYLGIIPQMYMSDINCVFEVLGNKHQHSELLENKTY</sequence>
<evidence type="ECO:0000313" key="3">
    <source>
        <dbReference type="Proteomes" id="UP000000987"/>
    </source>
</evidence>
<dbReference type="Proteomes" id="UP000000987">
    <property type="component" value="Segment"/>
</dbReference>
<feature type="domain" description="YopX protein" evidence="1">
    <location>
        <begin position="4"/>
        <end position="150"/>
    </location>
</feature>